<dbReference type="InterPro" id="IPR006094">
    <property type="entry name" value="Oxid_FAD_bind_N"/>
</dbReference>
<evidence type="ECO:0000256" key="3">
    <source>
        <dbReference type="ARBA" id="ARBA00022827"/>
    </source>
</evidence>
<dbReference type="PROSITE" id="PS51387">
    <property type="entry name" value="FAD_PCMH"/>
    <property type="match status" value="1"/>
</dbReference>
<dbReference type="InterPro" id="IPR036318">
    <property type="entry name" value="FAD-bd_PCMH-like_sf"/>
</dbReference>
<evidence type="ECO:0000256" key="4">
    <source>
        <dbReference type="ARBA" id="ARBA00023002"/>
    </source>
</evidence>
<organism evidence="7 8">
    <name type="scientific">Gymnopus androsaceus JB14</name>
    <dbReference type="NCBI Taxonomy" id="1447944"/>
    <lineage>
        <taxon>Eukaryota</taxon>
        <taxon>Fungi</taxon>
        <taxon>Dikarya</taxon>
        <taxon>Basidiomycota</taxon>
        <taxon>Agaricomycotina</taxon>
        <taxon>Agaricomycetes</taxon>
        <taxon>Agaricomycetidae</taxon>
        <taxon>Agaricales</taxon>
        <taxon>Marasmiineae</taxon>
        <taxon>Omphalotaceae</taxon>
        <taxon>Gymnopus</taxon>
    </lineage>
</organism>
<dbReference type="InterPro" id="IPR016166">
    <property type="entry name" value="FAD-bd_PCMH"/>
</dbReference>
<sequence length="517" mass="55095">MLSLRLSSVLCCLTALVSIAQVQASGLSTNASTSTTPSAQTCLQLQLTLGPSIVQSRSFGPHYTIGVNSAWNAFNTEVNFQPACVVFATKAEHVQIAMKAIFDNNLDYAVQAGGHSAMRGWNNVEGGVLISFIFMNETSYDAEKDTITLLPGIHWGDAVSNLAPFGVAPVGGRVNDVGTGLLLGGGMSFLSPSFGYAADTFVSLDVVLVNGTLVTATAHNEYADLFRALKGGANRFGIVTKYEVQAAHTGTAEDKHWWGGVATYPNSSSEALLEAVAHYAKEANDTNAAFLIYFDLGIGDDSSISPVIEVAMFYNGSSESFNKTFAELLSIPFTTLPLGPLSYSEISNDLLDPAVTVGQTFSASVLAGMSGSFTSSNPYMETFRLFNNFTTTYASSGQISGAILAFTPVIEAQIRIGLAKGGNAISPPLGDGGFNSILLQLSFSEGVTDIPPAIEQGREYFLENVPNTPGLPLYINECDSKQRVYETYGGFEFLKTVYAKYDPTRFNVRHTQGPLGL</sequence>
<gene>
    <name evidence="7" type="ORF">BT96DRAFT_921394</name>
</gene>
<feature type="domain" description="FAD-binding PCMH-type" evidence="6">
    <location>
        <begin position="78"/>
        <end position="249"/>
    </location>
</feature>
<evidence type="ECO:0000313" key="7">
    <source>
        <dbReference type="EMBL" id="KAE9397560.1"/>
    </source>
</evidence>
<evidence type="ECO:0000256" key="1">
    <source>
        <dbReference type="ARBA" id="ARBA00005466"/>
    </source>
</evidence>
<keyword evidence="5" id="KW-0732">Signal</keyword>
<dbReference type="SUPFAM" id="SSF56176">
    <property type="entry name" value="FAD-binding/transporter-associated domain-like"/>
    <property type="match status" value="1"/>
</dbReference>
<comment type="similarity">
    <text evidence="1">Belongs to the oxygen-dependent FAD-linked oxidoreductase family.</text>
</comment>
<dbReference type="InterPro" id="IPR016169">
    <property type="entry name" value="FAD-bd_PCMH_sub2"/>
</dbReference>
<protein>
    <submittedName>
        <fullName evidence="7">FAD-binding domain-containing protein</fullName>
    </submittedName>
</protein>
<keyword evidence="4" id="KW-0560">Oxidoreductase</keyword>
<dbReference type="Gene3D" id="3.40.462.20">
    <property type="match status" value="1"/>
</dbReference>
<dbReference type="PANTHER" id="PTHR42973">
    <property type="entry name" value="BINDING OXIDOREDUCTASE, PUTATIVE (AFU_ORTHOLOGUE AFUA_1G17690)-RELATED"/>
    <property type="match status" value="1"/>
</dbReference>
<dbReference type="Gene3D" id="3.30.465.10">
    <property type="match status" value="1"/>
</dbReference>
<keyword evidence="2" id="KW-0285">Flavoprotein</keyword>
<dbReference type="EMBL" id="ML769495">
    <property type="protein sequence ID" value="KAE9397560.1"/>
    <property type="molecule type" value="Genomic_DNA"/>
</dbReference>
<dbReference type="OrthoDB" id="2151789at2759"/>
<evidence type="ECO:0000256" key="2">
    <source>
        <dbReference type="ARBA" id="ARBA00022630"/>
    </source>
</evidence>
<evidence type="ECO:0000256" key="5">
    <source>
        <dbReference type="SAM" id="SignalP"/>
    </source>
</evidence>
<keyword evidence="8" id="KW-1185">Reference proteome</keyword>
<evidence type="ECO:0000259" key="6">
    <source>
        <dbReference type="PROSITE" id="PS51387"/>
    </source>
</evidence>
<dbReference type="PANTHER" id="PTHR42973:SF13">
    <property type="entry name" value="FAD-BINDING PCMH-TYPE DOMAIN-CONTAINING PROTEIN"/>
    <property type="match status" value="1"/>
</dbReference>
<keyword evidence="3" id="KW-0274">FAD</keyword>
<dbReference type="Proteomes" id="UP000799118">
    <property type="component" value="Unassembled WGS sequence"/>
</dbReference>
<feature type="chain" id="PRO_5025662927" evidence="5">
    <location>
        <begin position="25"/>
        <end position="517"/>
    </location>
</feature>
<dbReference type="InterPro" id="IPR050416">
    <property type="entry name" value="FAD-linked_Oxidoreductase"/>
</dbReference>
<feature type="signal peptide" evidence="5">
    <location>
        <begin position="1"/>
        <end position="24"/>
    </location>
</feature>
<accession>A0A6A4HIQ0</accession>
<proteinExistence type="inferred from homology"/>
<reference evidence="7" key="1">
    <citation type="journal article" date="2019" name="Environ. Microbiol.">
        <title>Fungal ecological strategies reflected in gene transcription - a case study of two litter decomposers.</title>
        <authorList>
            <person name="Barbi F."/>
            <person name="Kohler A."/>
            <person name="Barry K."/>
            <person name="Baskaran P."/>
            <person name="Daum C."/>
            <person name="Fauchery L."/>
            <person name="Ihrmark K."/>
            <person name="Kuo A."/>
            <person name="LaButti K."/>
            <person name="Lipzen A."/>
            <person name="Morin E."/>
            <person name="Grigoriev I.V."/>
            <person name="Henrissat B."/>
            <person name="Lindahl B."/>
            <person name="Martin F."/>
        </authorList>
    </citation>
    <scope>NUCLEOTIDE SEQUENCE</scope>
    <source>
        <strain evidence="7">JB14</strain>
    </source>
</reference>
<evidence type="ECO:0000313" key="8">
    <source>
        <dbReference type="Proteomes" id="UP000799118"/>
    </source>
</evidence>
<dbReference type="GO" id="GO:0016491">
    <property type="term" value="F:oxidoreductase activity"/>
    <property type="evidence" value="ECO:0007669"/>
    <property type="project" value="UniProtKB-KW"/>
</dbReference>
<dbReference type="GO" id="GO:0071949">
    <property type="term" value="F:FAD binding"/>
    <property type="evidence" value="ECO:0007669"/>
    <property type="project" value="InterPro"/>
</dbReference>
<dbReference type="AlphaFoldDB" id="A0A6A4HIQ0"/>
<dbReference type="Pfam" id="PF01565">
    <property type="entry name" value="FAD_binding_4"/>
    <property type="match status" value="1"/>
</dbReference>
<name>A0A6A4HIQ0_9AGAR</name>